<dbReference type="PANTHER" id="PTHR34239">
    <property type="entry name" value="APPLE DOMAIN-CONTAINING PROTEIN"/>
    <property type="match status" value="1"/>
</dbReference>
<keyword evidence="3" id="KW-1185">Reference proteome</keyword>
<comment type="caution">
    <text evidence="2">The sequence shown here is derived from an EMBL/GenBank/DDBJ whole genome shotgun (WGS) entry which is preliminary data.</text>
</comment>
<feature type="region of interest" description="Disordered" evidence="1">
    <location>
        <begin position="230"/>
        <end position="290"/>
    </location>
</feature>
<sequence length="290" mass="33077">MPSKHISTSTSNSSSSTFISEASQEDFELLIAKQNSAKDNTSKRNTEDNTSHFLSDIEQDLNTEQATDPPVTDKLASIIDKRCAGKMTDEKLKDKMGKYICPENIKNLSAPLVNMEIWQKLNTFNRKQDIRMTNIQKTIQKAAIAITNTTEKLLKSDNLEGNKKAIEMLTDALALCGHANYDMSLRRRELIRSALNPEFRSICSNQVPVTNLLFGPDLPKLMRDIKESNHIGQNLNKRKREDNYGQFGHQHPGIHRKSFLGKRQWTPRAPPPKSYRHQGKPYNNRKKIDK</sequence>
<reference evidence="2 3" key="1">
    <citation type="submission" date="2024-01" db="EMBL/GenBank/DDBJ databases">
        <title>The genome of the rayed Mediterranean limpet Patella caerulea (Linnaeus, 1758).</title>
        <authorList>
            <person name="Anh-Thu Weber A."/>
            <person name="Halstead-Nussloch G."/>
        </authorList>
    </citation>
    <scope>NUCLEOTIDE SEQUENCE [LARGE SCALE GENOMIC DNA]</scope>
    <source>
        <strain evidence="2">AATW-2023a</strain>
        <tissue evidence="2">Whole specimen</tissue>
    </source>
</reference>
<evidence type="ECO:0000313" key="2">
    <source>
        <dbReference type="EMBL" id="KAK6179162.1"/>
    </source>
</evidence>
<dbReference type="AlphaFoldDB" id="A0AAN8JK42"/>
<evidence type="ECO:0000313" key="3">
    <source>
        <dbReference type="Proteomes" id="UP001347796"/>
    </source>
</evidence>
<dbReference type="EMBL" id="JAZGQO010000008">
    <property type="protein sequence ID" value="KAK6179162.1"/>
    <property type="molecule type" value="Genomic_DNA"/>
</dbReference>
<accession>A0AAN8JK42</accession>
<feature type="compositionally biased region" description="Basic residues" evidence="1">
    <location>
        <begin position="274"/>
        <end position="290"/>
    </location>
</feature>
<gene>
    <name evidence="2" type="ORF">SNE40_011582</name>
</gene>
<proteinExistence type="predicted"/>
<dbReference type="PANTHER" id="PTHR34239:SF2">
    <property type="entry name" value="TRANSPOSABLE ELEMENT P TRANSPOSASE_THAP9 CONSERVED DOMAIN-CONTAINING PROTEIN"/>
    <property type="match status" value="1"/>
</dbReference>
<evidence type="ECO:0000256" key="1">
    <source>
        <dbReference type="SAM" id="MobiDB-lite"/>
    </source>
</evidence>
<protein>
    <submittedName>
        <fullName evidence="2">Uncharacterized protein</fullName>
    </submittedName>
</protein>
<dbReference type="Proteomes" id="UP001347796">
    <property type="component" value="Unassembled WGS sequence"/>
</dbReference>
<name>A0AAN8JK42_PATCE</name>
<organism evidence="2 3">
    <name type="scientific">Patella caerulea</name>
    <name type="common">Rayed Mediterranean limpet</name>
    <dbReference type="NCBI Taxonomy" id="87958"/>
    <lineage>
        <taxon>Eukaryota</taxon>
        <taxon>Metazoa</taxon>
        <taxon>Spiralia</taxon>
        <taxon>Lophotrochozoa</taxon>
        <taxon>Mollusca</taxon>
        <taxon>Gastropoda</taxon>
        <taxon>Patellogastropoda</taxon>
        <taxon>Patelloidea</taxon>
        <taxon>Patellidae</taxon>
        <taxon>Patella</taxon>
    </lineage>
</organism>